<comment type="caution">
    <text evidence="1">The sequence shown here is derived from an EMBL/GenBank/DDBJ whole genome shotgun (WGS) entry which is preliminary data.</text>
</comment>
<accession>A0ACB9VNK0</accession>
<proteinExistence type="predicted"/>
<gene>
    <name evidence="1" type="ORF">KUCAC02_019503</name>
</gene>
<evidence type="ECO:0000313" key="1">
    <source>
        <dbReference type="EMBL" id="KAI4801620.1"/>
    </source>
</evidence>
<organism evidence="1 2">
    <name type="scientific">Chaenocephalus aceratus</name>
    <name type="common">Blackfin icefish</name>
    <name type="synonym">Chaenichthys aceratus</name>
    <dbReference type="NCBI Taxonomy" id="36190"/>
    <lineage>
        <taxon>Eukaryota</taxon>
        <taxon>Metazoa</taxon>
        <taxon>Chordata</taxon>
        <taxon>Craniata</taxon>
        <taxon>Vertebrata</taxon>
        <taxon>Euteleostomi</taxon>
        <taxon>Actinopterygii</taxon>
        <taxon>Neopterygii</taxon>
        <taxon>Teleostei</taxon>
        <taxon>Neoteleostei</taxon>
        <taxon>Acanthomorphata</taxon>
        <taxon>Eupercaria</taxon>
        <taxon>Perciformes</taxon>
        <taxon>Notothenioidei</taxon>
        <taxon>Channichthyidae</taxon>
        <taxon>Chaenocephalus</taxon>
    </lineage>
</organism>
<reference evidence="1" key="1">
    <citation type="submission" date="2022-05" db="EMBL/GenBank/DDBJ databases">
        <title>Chromosome-level genome of Chaenocephalus aceratus.</title>
        <authorList>
            <person name="Park H."/>
        </authorList>
    </citation>
    <scope>NUCLEOTIDE SEQUENCE</scope>
    <source>
        <strain evidence="1">KU_202001</strain>
    </source>
</reference>
<keyword evidence="2" id="KW-1185">Reference proteome</keyword>
<protein>
    <submittedName>
        <fullName evidence="1">Uncharacterized protein</fullName>
    </submittedName>
</protein>
<dbReference type="EMBL" id="CM043808">
    <property type="protein sequence ID" value="KAI4801620.1"/>
    <property type="molecule type" value="Genomic_DNA"/>
</dbReference>
<name>A0ACB9VNK0_CHAAC</name>
<evidence type="ECO:0000313" key="2">
    <source>
        <dbReference type="Proteomes" id="UP001057452"/>
    </source>
</evidence>
<sequence>MAVLLETTLGDVVIDLFTEERPKTCLNFLKLCKIKYYNYCLFHNVQRDFIVQTGDPTGTGRGGEAVYSKLYGDQAGFFDAEKAPRIKHRKKGTVSMVNNGSNQHGSQFLITMADDLDYLNGVHTVFGEVTEGMDVLAKVNEAFVDKDFVPFQDIRINHTVILEDPFDDPPDLPVPDGSPEPTREQLDSGRIGAEEVIDDADGKEAEELEERLKEKEAKTQAILLEMVGDLPDADMAPPENVLFVCKLNPVTTDEDLEIIFSRFGTIKTCEIIRDWKSGDSLCYAFIEFEKQEDCEKAYFKMDNVLIDDRRIHVDFSQSVSKIKWKGKGGKYSKDDFKAYEKDEGNRSKLALKDQVKPKQDSKYDLLIEEEEEAVSHRHSDKKHKDKRHHHHSDDEDSRKSKKHKDSEDVRRDRKKRSRSRSREREHKQKHGKDVRERGHGSSSKKSSDRERSRYR</sequence>
<dbReference type="Proteomes" id="UP001057452">
    <property type="component" value="Chromosome 24"/>
</dbReference>